<dbReference type="Gene3D" id="3.40.30.10">
    <property type="entry name" value="Glutaredoxin"/>
    <property type="match status" value="1"/>
</dbReference>
<proteinExistence type="predicted"/>
<dbReference type="EMBL" id="LKAQ01000004">
    <property type="protein sequence ID" value="OIQ51351.1"/>
    <property type="molecule type" value="Genomic_DNA"/>
</dbReference>
<dbReference type="SUPFAM" id="SSF52833">
    <property type="entry name" value="Thioredoxin-like"/>
    <property type="match status" value="1"/>
</dbReference>
<organism evidence="2 3">
    <name type="scientific">Pseudodesulfovibrio hydrargyri</name>
    <dbReference type="NCBI Taxonomy" id="2125990"/>
    <lineage>
        <taxon>Bacteria</taxon>
        <taxon>Pseudomonadati</taxon>
        <taxon>Thermodesulfobacteriota</taxon>
        <taxon>Desulfovibrionia</taxon>
        <taxon>Desulfovibrionales</taxon>
        <taxon>Desulfovibrionaceae</taxon>
    </lineage>
</organism>
<sequence>MSEIVIYGKSTCPHTKRALAAHPEARFVDILASEKNLEEMLRLSGGQRRIPVVVEDGKACVGFRRGS</sequence>
<protein>
    <submittedName>
        <fullName evidence="2">Glutaredoxin</fullName>
    </submittedName>
</protein>
<dbReference type="NCBIfam" id="NF041114">
    <property type="entry name" value="gluta_UXX_star_1"/>
    <property type="match status" value="1"/>
</dbReference>
<feature type="domain" description="Glutaredoxin" evidence="1">
    <location>
        <begin position="4"/>
        <end position="58"/>
    </location>
</feature>
<name>A0A1J5NDR5_9BACT</name>
<gene>
    <name evidence="2" type="ORF">BerOc1_03301</name>
</gene>
<evidence type="ECO:0000313" key="3">
    <source>
        <dbReference type="Proteomes" id="UP000181901"/>
    </source>
</evidence>
<evidence type="ECO:0000313" key="2">
    <source>
        <dbReference type="EMBL" id="OIQ51351.1"/>
    </source>
</evidence>
<reference evidence="2 3" key="1">
    <citation type="submission" date="2015-09" db="EMBL/GenBank/DDBJ databases">
        <title>Genome of Desulfovibrio dechloracetivorans BerOc1, a mercury methylating strain isolated from highly hydrocarbons and metals contaminated coastal sediments.</title>
        <authorList>
            <person name="Goni Urriza M."/>
            <person name="Gassie C."/>
            <person name="Bouchez O."/>
            <person name="Klopp C."/>
            <person name="Ranchou-Peyruse A."/>
            <person name="Remy G."/>
        </authorList>
    </citation>
    <scope>NUCLEOTIDE SEQUENCE [LARGE SCALE GENOMIC DNA]</scope>
    <source>
        <strain evidence="2 3">BerOc1</strain>
    </source>
</reference>
<dbReference type="InterPro" id="IPR036249">
    <property type="entry name" value="Thioredoxin-like_sf"/>
</dbReference>
<evidence type="ECO:0000259" key="1">
    <source>
        <dbReference type="Pfam" id="PF00462"/>
    </source>
</evidence>
<dbReference type="OrthoDB" id="9813980at2"/>
<dbReference type="InterPro" id="IPR002109">
    <property type="entry name" value="Glutaredoxin"/>
</dbReference>
<keyword evidence="3" id="KW-1185">Reference proteome</keyword>
<dbReference type="Pfam" id="PF00462">
    <property type="entry name" value="Glutaredoxin"/>
    <property type="match status" value="1"/>
</dbReference>
<dbReference type="Proteomes" id="UP000181901">
    <property type="component" value="Unassembled WGS sequence"/>
</dbReference>
<dbReference type="RefSeq" id="WP_071546825.1">
    <property type="nucleotide sequence ID" value="NZ_LKAQ01000004.1"/>
</dbReference>
<dbReference type="AlphaFoldDB" id="A0A1J5NDR5"/>
<comment type="caution">
    <text evidence="2">The sequence shown here is derived from an EMBL/GenBank/DDBJ whole genome shotgun (WGS) entry which is preliminary data.</text>
</comment>
<accession>A0A1J5NDR5</accession>